<dbReference type="CTD" id="20321983"/>
<keyword evidence="2" id="KW-1185">Reference proteome</keyword>
<organism evidence="1 2">
    <name type="scientific">Opisthorchis viverrini</name>
    <name type="common">Southeast Asian liver fluke</name>
    <dbReference type="NCBI Taxonomy" id="6198"/>
    <lineage>
        <taxon>Eukaryota</taxon>
        <taxon>Metazoa</taxon>
        <taxon>Spiralia</taxon>
        <taxon>Lophotrochozoa</taxon>
        <taxon>Platyhelminthes</taxon>
        <taxon>Trematoda</taxon>
        <taxon>Digenea</taxon>
        <taxon>Opisthorchiida</taxon>
        <taxon>Opisthorchiata</taxon>
        <taxon>Opisthorchiidae</taxon>
        <taxon>Opisthorchis</taxon>
    </lineage>
</organism>
<evidence type="ECO:0000313" key="1">
    <source>
        <dbReference type="EMBL" id="KER24535.1"/>
    </source>
</evidence>
<dbReference type="EMBL" id="KL596806">
    <property type="protein sequence ID" value="KER24535.1"/>
    <property type="molecule type" value="Genomic_DNA"/>
</dbReference>
<protein>
    <submittedName>
        <fullName evidence="1">Uncharacterized protein</fullName>
    </submittedName>
</protein>
<dbReference type="GeneID" id="20321983"/>
<sequence>MQSSQGGEERDSQFTNDVIAIALLETRESCAWRFSSHEAKPGVLFTHSETRTKEFWLKGFVALSCIVIEPSYPDLPPLPSYYPPFLFHFCYGEEFTSAEMEDERFIFAFRELFPGCAGGASGSVRIPNRHPRSSLSCILF</sequence>
<proteinExistence type="predicted"/>
<reference evidence="1 2" key="1">
    <citation type="submission" date="2013-11" db="EMBL/GenBank/DDBJ databases">
        <title>Opisthorchis viverrini - life in the bile duct.</title>
        <authorList>
            <person name="Young N.D."/>
            <person name="Nagarajan N."/>
            <person name="Lin S.J."/>
            <person name="Korhonen P.K."/>
            <person name="Jex A.R."/>
            <person name="Hall R.S."/>
            <person name="Safavi-Hemami H."/>
            <person name="Kaewkong W."/>
            <person name="Bertrand D."/>
            <person name="Gao S."/>
            <person name="Seet Q."/>
            <person name="Wongkham S."/>
            <person name="Teh B.T."/>
            <person name="Wongkham C."/>
            <person name="Intapan P.M."/>
            <person name="Maleewong W."/>
            <person name="Yang X."/>
            <person name="Hu M."/>
            <person name="Wang Z."/>
            <person name="Hofmann A."/>
            <person name="Sternberg P.W."/>
            <person name="Tan P."/>
            <person name="Wang J."/>
            <person name="Gasser R.B."/>
        </authorList>
    </citation>
    <scope>NUCLEOTIDE SEQUENCE [LARGE SCALE GENOMIC DNA]</scope>
</reference>
<accession>A0A074ZME6</accession>
<dbReference type="AlphaFoldDB" id="A0A074ZME6"/>
<dbReference type="KEGG" id="ovi:T265_07804"/>
<dbReference type="RefSeq" id="XP_009171697.1">
    <property type="nucleotide sequence ID" value="XM_009173433.1"/>
</dbReference>
<gene>
    <name evidence="1" type="ORF">T265_07804</name>
</gene>
<dbReference type="Proteomes" id="UP000054324">
    <property type="component" value="Unassembled WGS sequence"/>
</dbReference>
<evidence type="ECO:0000313" key="2">
    <source>
        <dbReference type="Proteomes" id="UP000054324"/>
    </source>
</evidence>
<name>A0A074ZME6_OPIVI</name>